<dbReference type="Proteomes" id="UP000827976">
    <property type="component" value="Chromosome 11"/>
</dbReference>
<dbReference type="EMBL" id="CM037021">
    <property type="protein sequence ID" value="KAH7668785.1"/>
    <property type="molecule type" value="Genomic_DNA"/>
</dbReference>
<keyword evidence="2" id="KW-1185">Reference proteome</keyword>
<proteinExistence type="predicted"/>
<gene>
    <name evidence="1" type="ORF">IHE45_11G034600</name>
</gene>
<reference evidence="2" key="1">
    <citation type="journal article" date="2022" name="Nat. Commun.">
        <title>Chromosome evolution and the genetic basis of agronomically important traits in greater yam.</title>
        <authorList>
            <person name="Bredeson J.V."/>
            <person name="Lyons J.B."/>
            <person name="Oniyinde I.O."/>
            <person name="Okereke N.R."/>
            <person name="Kolade O."/>
            <person name="Nnabue I."/>
            <person name="Nwadili C.O."/>
            <person name="Hribova E."/>
            <person name="Parker M."/>
            <person name="Nwogha J."/>
            <person name="Shu S."/>
            <person name="Carlson J."/>
            <person name="Kariba R."/>
            <person name="Muthemba S."/>
            <person name="Knop K."/>
            <person name="Barton G.J."/>
            <person name="Sherwood A.V."/>
            <person name="Lopez-Montes A."/>
            <person name="Asiedu R."/>
            <person name="Jamnadass R."/>
            <person name="Muchugi A."/>
            <person name="Goodstein D."/>
            <person name="Egesi C.N."/>
            <person name="Featherston J."/>
            <person name="Asfaw A."/>
            <person name="Simpson G.G."/>
            <person name="Dolezel J."/>
            <person name="Hendre P.S."/>
            <person name="Van Deynze A."/>
            <person name="Kumar P.L."/>
            <person name="Obidiegwu J.E."/>
            <person name="Bhattacharjee R."/>
            <person name="Rokhsar D.S."/>
        </authorList>
    </citation>
    <scope>NUCLEOTIDE SEQUENCE [LARGE SCALE GENOMIC DNA]</scope>
    <source>
        <strain evidence="2">cv. TDa95/00328</strain>
    </source>
</reference>
<evidence type="ECO:0000313" key="2">
    <source>
        <dbReference type="Proteomes" id="UP000827976"/>
    </source>
</evidence>
<protein>
    <submittedName>
        <fullName evidence="1">Uncharacterized protein</fullName>
    </submittedName>
</protein>
<organism evidence="1 2">
    <name type="scientific">Dioscorea alata</name>
    <name type="common">Purple yam</name>
    <dbReference type="NCBI Taxonomy" id="55571"/>
    <lineage>
        <taxon>Eukaryota</taxon>
        <taxon>Viridiplantae</taxon>
        <taxon>Streptophyta</taxon>
        <taxon>Embryophyta</taxon>
        <taxon>Tracheophyta</taxon>
        <taxon>Spermatophyta</taxon>
        <taxon>Magnoliopsida</taxon>
        <taxon>Liliopsida</taxon>
        <taxon>Dioscoreales</taxon>
        <taxon>Dioscoreaceae</taxon>
        <taxon>Dioscorea</taxon>
    </lineage>
</organism>
<name>A0ACB7V5Q7_DIOAL</name>
<evidence type="ECO:0000313" key="1">
    <source>
        <dbReference type="EMBL" id="KAH7668785.1"/>
    </source>
</evidence>
<accession>A0ACB7V5Q7</accession>
<comment type="caution">
    <text evidence="1">The sequence shown here is derived from an EMBL/GenBank/DDBJ whole genome shotgun (WGS) entry which is preliminary data.</text>
</comment>
<sequence>MVVALGPGKFYGSSLPRPRFYSDVKLSPERIDPPPPVMEPFLEWAREAHWSMGGLSSQRHRLQGRIEGSIKKLKAQAECKSLIPKHKMKTNTKTTIIPDPDPIESDSSEDGSASPLIREKKRARRLWAEFEQAAEDEGIASRTRSRIPTPRPSEKKTKKEMKETVNSEPRRTSPRKKNKVLV</sequence>